<proteinExistence type="predicted"/>
<protein>
    <submittedName>
        <fullName evidence="1">Uncharacterized protein</fullName>
    </submittedName>
</protein>
<organism evidence="1 2">
    <name type="scientific">Alkalihalobacterium chitinilyticum</name>
    <dbReference type="NCBI Taxonomy" id="2980103"/>
    <lineage>
        <taxon>Bacteria</taxon>
        <taxon>Bacillati</taxon>
        <taxon>Bacillota</taxon>
        <taxon>Bacilli</taxon>
        <taxon>Bacillales</taxon>
        <taxon>Bacillaceae</taxon>
        <taxon>Alkalihalobacterium</taxon>
    </lineage>
</organism>
<evidence type="ECO:0000313" key="2">
    <source>
        <dbReference type="Proteomes" id="UP001148125"/>
    </source>
</evidence>
<dbReference type="RefSeq" id="WP_275120739.1">
    <property type="nucleotide sequence ID" value="NZ_JAOTPO010000027.1"/>
</dbReference>
<dbReference type="Proteomes" id="UP001148125">
    <property type="component" value="Unassembled WGS sequence"/>
</dbReference>
<keyword evidence="2" id="KW-1185">Reference proteome</keyword>
<name>A0ABT5VL27_9BACI</name>
<comment type="caution">
    <text evidence="1">The sequence shown here is derived from an EMBL/GenBank/DDBJ whole genome shotgun (WGS) entry which is preliminary data.</text>
</comment>
<evidence type="ECO:0000313" key="1">
    <source>
        <dbReference type="EMBL" id="MDE5416152.1"/>
    </source>
</evidence>
<accession>A0ABT5VL27</accession>
<sequence length="151" mass="17095">MKKLAIGPWTIEVDVDKTTEFYDKLHLITEGCDCDFCANYVLACDQFPSEIGDLFHSLGIDPRKEGEVSEYMENQDGTHLYGAFYHMVGSIIEGPKIWVPTKKGSEVSTPSFVEYHSVDIGFSEDLVLVPDGFPKPTLQFEIQMNVPWLLR</sequence>
<reference evidence="1" key="1">
    <citation type="submission" date="2024-05" db="EMBL/GenBank/DDBJ databases">
        <title>Alkalihalobacillus sp. strain MEB203 novel alkaliphilic bacterium from Lonar Lake, India.</title>
        <authorList>
            <person name="Joshi A."/>
            <person name="Thite S."/>
            <person name="Mengade P."/>
        </authorList>
    </citation>
    <scope>NUCLEOTIDE SEQUENCE</scope>
    <source>
        <strain evidence="1">MEB 203</strain>
    </source>
</reference>
<dbReference type="EMBL" id="JAOTPO010000027">
    <property type="protein sequence ID" value="MDE5416152.1"/>
    <property type="molecule type" value="Genomic_DNA"/>
</dbReference>
<gene>
    <name evidence="1" type="ORF">N7Z68_22875</name>
</gene>